<sequence>CFPAGFLEAGQLRPPPAWKARRRGRRLAGRHAIPQQLFVQFRESEEEGAAGSFVTHTRRPMRVCVLIHEALISNHSWLCNINQPERLQERGLFTGRLSASWSRFTFL</sequence>
<organism evidence="1">
    <name type="scientific">Poeciliopsis prolifica</name>
    <name type="common">blackstripe livebearer</name>
    <dbReference type="NCBI Taxonomy" id="188132"/>
    <lineage>
        <taxon>Eukaryota</taxon>
        <taxon>Metazoa</taxon>
        <taxon>Chordata</taxon>
        <taxon>Craniata</taxon>
        <taxon>Vertebrata</taxon>
        <taxon>Euteleostomi</taxon>
        <taxon>Actinopterygii</taxon>
        <taxon>Neopterygii</taxon>
        <taxon>Teleostei</taxon>
        <taxon>Neoteleostei</taxon>
        <taxon>Acanthomorphata</taxon>
        <taxon>Ovalentaria</taxon>
        <taxon>Atherinomorphae</taxon>
        <taxon>Cyprinodontiformes</taxon>
        <taxon>Poeciliidae</taxon>
        <taxon>Poeciliinae</taxon>
        <taxon>Poeciliopsis</taxon>
    </lineage>
</organism>
<reference evidence="1" key="1">
    <citation type="submission" date="2014-12" db="EMBL/GenBank/DDBJ databases">
        <title>Parallel Evolution in Life History Adaptation Evident in the Tissue-Specific Poeciliopsis prolifica transcriptome.</title>
        <authorList>
            <person name="Jue N.K."/>
            <person name="Foley R.J."/>
            <person name="Obergfell C."/>
            <person name="Reznick D.N."/>
            <person name="O'Neill R.J."/>
            <person name="O'Neill M.J."/>
        </authorList>
    </citation>
    <scope>NUCLEOTIDE SEQUENCE</scope>
</reference>
<name>A0A0S7EIY8_9TELE</name>
<protein>
    <submittedName>
        <fullName evidence="1">PPUP9399</fullName>
    </submittedName>
</protein>
<gene>
    <name evidence="1" type="primary">PPUP9399</name>
</gene>
<dbReference type="EMBL" id="GBYX01476583">
    <property type="protein sequence ID" value="JAO05094.1"/>
    <property type="molecule type" value="Transcribed_RNA"/>
</dbReference>
<accession>A0A0S7EIY8</accession>
<feature type="non-terminal residue" evidence="1">
    <location>
        <position position="1"/>
    </location>
</feature>
<dbReference type="AlphaFoldDB" id="A0A0S7EIY8"/>
<evidence type="ECO:0000313" key="1">
    <source>
        <dbReference type="EMBL" id="JAO05094.1"/>
    </source>
</evidence>
<proteinExistence type="predicted"/>